<dbReference type="AlphaFoldDB" id="A0A2Y9TWM6"/>
<dbReference type="OrthoDB" id="3819922at2"/>
<keyword evidence="2" id="KW-1185">Reference proteome</keyword>
<accession>A0A2Y9TWM6</accession>
<dbReference type="Gene3D" id="3.40.50.300">
    <property type="entry name" value="P-loop containing nucleotide triphosphate hydrolases"/>
    <property type="match status" value="1"/>
</dbReference>
<name>A0A2Y9TWM6_9GAMM</name>
<dbReference type="PANTHER" id="PTHR37807:SF3">
    <property type="entry name" value="OS07G0160300 PROTEIN"/>
    <property type="match status" value="1"/>
</dbReference>
<dbReference type="RefSeq" id="WP_108900188.1">
    <property type="nucleotide sequence ID" value="NZ_CP029185.2"/>
</dbReference>
<sequence length="168" mass="18651">MLIVFSGLPGVGKTSIAKALTKKMGGVYLRIDSIEQAIRNAGVLLKDVGTSGYDTSYLLAKDNLMLGQTVIADCVNPVSWSRDNWMQVASDAQVSGVDIEIICSNINEHRQRVESRQSDIPHLVLPVWQQIVEKEYQEWKRPRIVVDSAGKDIEGCVDEILNHLQVCT</sequence>
<evidence type="ECO:0000313" key="2">
    <source>
        <dbReference type="Proteomes" id="UP000244908"/>
    </source>
</evidence>
<gene>
    <name evidence="1" type="ORF">HYN51_05785</name>
</gene>
<dbReference type="Proteomes" id="UP000244908">
    <property type="component" value="Chromosome"/>
</dbReference>
<evidence type="ECO:0000313" key="1">
    <source>
        <dbReference type="EMBL" id="AWH88113.1"/>
    </source>
</evidence>
<dbReference type="KEGG" id="lpv:HYN51_05785"/>
<protein>
    <submittedName>
        <fullName evidence="1">AAA family ATPase</fullName>
    </submittedName>
</protein>
<proteinExistence type="predicted"/>
<dbReference type="EMBL" id="CP029185">
    <property type="protein sequence ID" value="AWH88113.1"/>
    <property type="molecule type" value="Genomic_DNA"/>
</dbReference>
<organism evidence="1 2">
    <name type="scientific">Limnobaculum parvum</name>
    <dbReference type="NCBI Taxonomy" id="2172103"/>
    <lineage>
        <taxon>Bacteria</taxon>
        <taxon>Pseudomonadati</taxon>
        <taxon>Pseudomonadota</taxon>
        <taxon>Gammaproteobacteria</taxon>
        <taxon>Enterobacterales</taxon>
        <taxon>Budviciaceae</taxon>
        <taxon>Limnobaculum</taxon>
    </lineage>
</organism>
<dbReference type="InterPro" id="IPR027417">
    <property type="entry name" value="P-loop_NTPase"/>
</dbReference>
<dbReference type="PANTHER" id="PTHR37807">
    <property type="entry name" value="OS07G0160300 PROTEIN"/>
    <property type="match status" value="1"/>
</dbReference>
<reference evidence="1 2" key="1">
    <citation type="journal article" date="2019" name="Int. J. Syst. Evol. Microbiol.">
        <title>Limnobaculum parvum gen. nov., sp. nov., isolated from a freshwater lake.</title>
        <authorList>
            <person name="Baek C."/>
            <person name="Shin S.K."/>
            <person name="Yi H."/>
        </authorList>
    </citation>
    <scope>NUCLEOTIDE SEQUENCE [LARGE SCALE GENOMIC DNA]</scope>
    <source>
        <strain evidence="1 2">HYN0051</strain>
    </source>
</reference>
<dbReference type="Pfam" id="PF13671">
    <property type="entry name" value="AAA_33"/>
    <property type="match status" value="1"/>
</dbReference>
<dbReference type="SUPFAM" id="SSF52540">
    <property type="entry name" value="P-loop containing nucleoside triphosphate hydrolases"/>
    <property type="match status" value="1"/>
</dbReference>